<keyword evidence="3" id="KW-1185">Reference proteome</keyword>
<feature type="region of interest" description="Disordered" evidence="1">
    <location>
        <begin position="1"/>
        <end position="26"/>
    </location>
</feature>
<dbReference type="Gene3D" id="3.40.50.1820">
    <property type="entry name" value="alpha/beta hydrolase"/>
    <property type="match status" value="1"/>
</dbReference>
<sequence length="282" mass="30623">VFFHGLGGKNEEAELQDSPKKTSGKMGNINGHAPCCSTVKYAILNTIDYGWTNETLQNKFCDHSLSMSPSSDLASRTIKDIIVLTHSMGGLTMAGALANGRCSFGDNALWVSMSAPMMGSMAGDYSQDLCNGDGTANIVPDLLELIGECPISLVRKSISYQNEKYSTPELNAAYVAAQEAYRGNVSAAMCSKNYHGVVSQYQIQSVLGGEVIPHKSPQNDRLVEFQSCLGGLSEGLFGNSYLDRFYSPKLNHADTAFLTHDGVFKDKQKPFSWLECLFGIEN</sequence>
<gene>
    <name evidence="2" type="ORF">PHYSODRAFT_515863</name>
</gene>
<feature type="non-terminal residue" evidence="2">
    <location>
        <position position="1"/>
    </location>
</feature>
<protein>
    <recommendedName>
        <fullName evidence="4">AB hydrolase-1 domain-containing protein</fullName>
    </recommendedName>
</protein>
<dbReference type="KEGG" id="psoj:PHYSODRAFT_515863"/>
<evidence type="ECO:0000256" key="1">
    <source>
        <dbReference type="SAM" id="MobiDB-lite"/>
    </source>
</evidence>
<dbReference type="PANTHER" id="PTHR22538">
    <property type="entry name" value="CILIA- AND FLAGELLA-ASSOCIATED PROTEIN 74"/>
    <property type="match status" value="1"/>
</dbReference>
<dbReference type="Proteomes" id="UP000002640">
    <property type="component" value="Unassembled WGS sequence"/>
</dbReference>
<feature type="compositionally biased region" description="Basic and acidic residues" evidence="1">
    <location>
        <begin position="9"/>
        <end position="20"/>
    </location>
</feature>
<reference evidence="2 3" key="1">
    <citation type="journal article" date="2006" name="Science">
        <title>Phytophthora genome sequences uncover evolutionary origins and mechanisms of pathogenesis.</title>
        <authorList>
            <person name="Tyler B.M."/>
            <person name="Tripathy S."/>
            <person name="Zhang X."/>
            <person name="Dehal P."/>
            <person name="Jiang R.H."/>
            <person name="Aerts A."/>
            <person name="Arredondo F.D."/>
            <person name="Baxter L."/>
            <person name="Bensasson D."/>
            <person name="Beynon J.L."/>
            <person name="Chapman J."/>
            <person name="Damasceno C.M."/>
            <person name="Dorrance A.E."/>
            <person name="Dou D."/>
            <person name="Dickerman A.W."/>
            <person name="Dubchak I.L."/>
            <person name="Garbelotto M."/>
            <person name="Gijzen M."/>
            <person name="Gordon S.G."/>
            <person name="Govers F."/>
            <person name="Grunwald N.J."/>
            <person name="Huang W."/>
            <person name="Ivors K.L."/>
            <person name="Jones R.W."/>
            <person name="Kamoun S."/>
            <person name="Krampis K."/>
            <person name="Lamour K.H."/>
            <person name="Lee M.K."/>
            <person name="McDonald W.H."/>
            <person name="Medina M."/>
            <person name="Meijer H.J."/>
            <person name="Nordberg E.K."/>
            <person name="Maclean D.J."/>
            <person name="Ospina-Giraldo M.D."/>
            <person name="Morris P.F."/>
            <person name="Phuntumart V."/>
            <person name="Putnam N.H."/>
            <person name="Rash S."/>
            <person name="Rose J.K."/>
            <person name="Sakihama Y."/>
            <person name="Salamov A.A."/>
            <person name="Savidor A."/>
            <person name="Scheuring C.F."/>
            <person name="Smith B.M."/>
            <person name="Sobral B.W."/>
            <person name="Terry A."/>
            <person name="Torto-Alalibo T.A."/>
            <person name="Win J."/>
            <person name="Xu Z."/>
            <person name="Zhang H."/>
            <person name="Grigoriev I.V."/>
            <person name="Rokhsar D.S."/>
            <person name="Boore J.L."/>
        </authorList>
    </citation>
    <scope>NUCLEOTIDE SEQUENCE [LARGE SCALE GENOMIC DNA]</scope>
    <source>
        <strain evidence="2 3">P6497</strain>
    </source>
</reference>
<dbReference type="RefSeq" id="XP_009532558.1">
    <property type="nucleotide sequence ID" value="XM_009534263.1"/>
</dbReference>
<accession>G4ZVI6</accession>
<dbReference type="PANTHER" id="PTHR22538:SF1">
    <property type="entry name" value="VWFD DOMAIN-CONTAINING PROTEIN"/>
    <property type="match status" value="1"/>
</dbReference>
<dbReference type="EMBL" id="JH159157">
    <property type="protein sequence ID" value="EGZ12225.1"/>
    <property type="molecule type" value="Genomic_DNA"/>
</dbReference>
<dbReference type="InParanoid" id="G4ZVI6"/>
<name>G4ZVI6_PHYSP</name>
<dbReference type="GeneID" id="20659733"/>
<organism evidence="2 3">
    <name type="scientific">Phytophthora sojae (strain P6497)</name>
    <name type="common">Soybean stem and root rot agent</name>
    <name type="synonym">Phytophthora megasperma f. sp. glycines</name>
    <dbReference type="NCBI Taxonomy" id="1094619"/>
    <lineage>
        <taxon>Eukaryota</taxon>
        <taxon>Sar</taxon>
        <taxon>Stramenopiles</taxon>
        <taxon>Oomycota</taxon>
        <taxon>Peronosporomycetes</taxon>
        <taxon>Peronosporales</taxon>
        <taxon>Peronosporaceae</taxon>
        <taxon>Phytophthora</taxon>
    </lineage>
</organism>
<evidence type="ECO:0008006" key="4">
    <source>
        <dbReference type="Google" id="ProtNLM"/>
    </source>
</evidence>
<dbReference type="AlphaFoldDB" id="G4ZVI6"/>
<dbReference type="OMA" id="MGNINGH"/>
<evidence type="ECO:0000313" key="3">
    <source>
        <dbReference type="Proteomes" id="UP000002640"/>
    </source>
</evidence>
<evidence type="ECO:0000313" key="2">
    <source>
        <dbReference type="EMBL" id="EGZ12225.1"/>
    </source>
</evidence>
<proteinExistence type="predicted"/>
<dbReference type="InterPro" id="IPR029058">
    <property type="entry name" value="AB_hydrolase_fold"/>
</dbReference>